<evidence type="ECO:0000256" key="1">
    <source>
        <dbReference type="ARBA" id="ARBA00004141"/>
    </source>
</evidence>
<gene>
    <name evidence="7" type="ORF">ACFP81_14145</name>
</gene>
<evidence type="ECO:0000256" key="5">
    <source>
        <dbReference type="SAM" id="Phobius"/>
    </source>
</evidence>
<proteinExistence type="predicted"/>
<evidence type="ECO:0000256" key="2">
    <source>
        <dbReference type="ARBA" id="ARBA00022692"/>
    </source>
</evidence>
<sequence>MTAPALLALVFSLTALLSYVNGRFFHLPPTLGVLLGGLLLAVTLTTLRGLGLGWALEEQLRTIPFDQVVMGWLLSFLLFASAMQTDAEALLRERWVVSALAVVTTLTTMTVLGGRCISLCRLRRTR</sequence>
<dbReference type="Proteomes" id="UP001596297">
    <property type="component" value="Unassembled WGS sequence"/>
</dbReference>
<evidence type="ECO:0000313" key="8">
    <source>
        <dbReference type="Proteomes" id="UP001596297"/>
    </source>
</evidence>
<feature type="transmembrane region" description="Helical" evidence="5">
    <location>
        <begin position="63"/>
        <end position="83"/>
    </location>
</feature>
<evidence type="ECO:0000256" key="4">
    <source>
        <dbReference type="ARBA" id="ARBA00023136"/>
    </source>
</evidence>
<comment type="subcellular location">
    <subcellularLocation>
        <location evidence="1">Membrane</location>
        <topology evidence="1">Multi-pass membrane protein</topology>
    </subcellularLocation>
</comment>
<accession>A0ABW1YHT8</accession>
<evidence type="ECO:0000256" key="3">
    <source>
        <dbReference type="ARBA" id="ARBA00022989"/>
    </source>
</evidence>
<dbReference type="EMBL" id="JBHSWD010000003">
    <property type="protein sequence ID" value="MFC6593033.1"/>
    <property type="molecule type" value="Genomic_DNA"/>
</dbReference>
<keyword evidence="3 5" id="KW-1133">Transmembrane helix</keyword>
<evidence type="ECO:0000313" key="7">
    <source>
        <dbReference type="EMBL" id="MFC6593033.1"/>
    </source>
</evidence>
<organism evidence="7 8">
    <name type="scientific">Deinococcus lacus</name>
    <dbReference type="NCBI Taxonomy" id="392561"/>
    <lineage>
        <taxon>Bacteria</taxon>
        <taxon>Thermotogati</taxon>
        <taxon>Deinococcota</taxon>
        <taxon>Deinococci</taxon>
        <taxon>Deinococcales</taxon>
        <taxon>Deinococcaceae</taxon>
        <taxon>Deinococcus</taxon>
    </lineage>
</organism>
<feature type="transmembrane region" description="Helical" evidence="5">
    <location>
        <begin position="95"/>
        <end position="117"/>
    </location>
</feature>
<evidence type="ECO:0000259" key="6">
    <source>
        <dbReference type="Pfam" id="PF00999"/>
    </source>
</evidence>
<protein>
    <submittedName>
        <fullName evidence="7">Cation:proton antiporter</fullName>
    </submittedName>
</protein>
<dbReference type="InterPro" id="IPR006153">
    <property type="entry name" value="Cation/H_exchanger_TM"/>
</dbReference>
<keyword evidence="8" id="KW-1185">Reference proteome</keyword>
<keyword evidence="4 5" id="KW-0472">Membrane</keyword>
<dbReference type="RefSeq" id="WP_380084153.1">
    <property type="nucleotide sequence ID" value="NZ_JBHSWD010000003.1"/>
</dbReference>
<comment type="caution">
    <text evidence="7">The sequence shown here is derived from an EMBL/GenBank/DDBJ whole genome shotgun (WGS) entry which is preliminary data.</text>
</comment>
<reference evidence="8" key="1">
    <citation type="journal article" date="2019" name="Int. J. Syst. Evol. Microbiol.">
        <title>The Global Catalogue of Microorganisms (GCM) 10K type strain sequencing project: providing services to taxonomists for standard genome sequencing and annotation.</title>
        <authorList>
            <consortium name="The Broad Institute Genomics Platform"/>
            <consortium name="The Broad Institute Genome Sequencing Center for Infectious Disease"/>
            <person name="Wu L."/>
            <person name="Ma J."/>
        </authorList>
    </citation>
    <scope>NUCLEOTIDE SEQUENCE [LARGE SCALE GENOMIC DNA]</scope>
    <source>
        <strain evidence="8">CGMCC 1.15772</strain>
    </source>
</reference>
<feature type="domain" description="Cation/H+ exchanger transmembrane" evidence="6">
    <location>
        <begin position="13"/>
        <end position="114"/>
    </location>
</feature>
<dbReference type="Pfam" id="PF00999">
    <property type="entry name" value="Na_H_Exchanger"/>
    <property type="match status" value="1"/>
</dbReference>
<feature type="transmembrane region" description="Helical" evidence="5">
    <location>
        <begin position="32"/>
        <end position="56"/>
    </location>
</feature>
<keyword evidence="2 5" id="KW-0812">Transmembrane</keyword>
<name>A0ABW1YHT8_9DEIO</name>